<evidence type="ECO:0000256" key="2">
    <source>
        <dbReference type="ARBA" id="ARBA00010312"/>
    </source>
</evidence>
<dbReference type="SUPFAM" id="SSF53706">
    <property type="entry name" value="Formate dehydrogenase/DMSO reductase, domains 1-3"/>
    <property type="match status" value="1"/>
</dbReference>
<dbReference type="InterPro" id="IPR009010">
    <property type="entry name" value="Asp_de-COase-like_dom_sf"/>
</dbReference>
<keyword evidence="6" id="KW-0408">Iron</keyword>
<reference evidence="9" key="1">
    <citation type="journal article" date="2022" name="Microorganisms">
        <title>Two New Species of Filamentous Sulfur Bacteria of the Genus Thiothrix, Thiothrix winogradskyi sp. nov. and 'Candidatus Thiothrix sulfatifontis' sp. nov.</title>
        <authorList>
            <person name="Ravin N.V."/>
            <person name="Rossetti S."/>
            <person name="Beletsky A.V."/>
            <person name="Kadnikov V.V."/>
            <person name="Rudenko T.S."/>
            <person name="Smolyakov D.D."/>
            <person name="Moskvitina M.I."/>
            <person name="Gureeva M.V."/>
            <person name="Mardanov A.V."/>
            <person name="Grabovich M.Y."/>
        </authorList>
    </citation>
    <scope>NUCLEOTIDE SEQUENCE</scope>
    <source>
        <strain evidence="9">CT3</strain>
    </source>
</reference>
<sequence>MSTVVRVACPHDCPDTCAMLVTVNEVGRAIKVEGDPNHPATDGVLCTKVTRYTERTYHKDRLLYPMRRMGNKGEGKFVRITWDEALDEIASRLTTIAQRAPEAIVPYSYGGTMGYVQSEGMAARLFNKLGGSRLDRTICASAGAAGMRTTYGAGVGMDMDQYSHSRLIVIWGSNPITTSVHFWLRAQAAQRNGAILIAIDPHRSLAAQKCNQHIAVLPGTDAALALGLIHIFVRDGWLDHDYIDNYTVGFEQLAERAASYTPERVAGICGIPVATIEDLASLLGKTALVDKSPVAFRLGYGLQRVRGGGNAVRAVACLPSLLGAWRHPAGGLLMSSSGFFPVNRDALDRPDLCPNGTPRTINMSTIGDALLHPGDAAFGAKIEAMIVYNSNPVAVAPDSSKVAQGFARDDLFTVVLEHFQTDTADYADIVLPATTQLEHGDIHKSYGHRYILLSNPAIQPLGECKPNAEIFRLIAARMGLTDACLQEDDMTIAKQAFHWDHAHTRDIAWETLQTQGWQKLAVADAPFAKGGFPTPSGRCEFASSELAALGLDPLPDYLPPYESPQSNPALAARFPLMLISPPDRHFLNTSFVNVDSLRTKKPEPTLEMHPVDAAQRGIQEGQDLRVFNERGEFQVKAVITERIRPGVVVAYSIWWKKMGRDGKNCNEVASQALTDLGNAATFYDCLVEVACI</sequence>
<dbReference type="Proteomes" id="UP001054801">
    <property type="component" value="Chromosome"/>
</dbReference>
<keyword evidence="10" id="KW-1185">Reference proteome</keyword>
<comment type="cofactor">
    <cofactor evidence="1">
        <name>Mo-bis(molybdopterin guanine dinucleotide)</name>
        <dbReference type="ChEBI" id="CHEBI:60539"/>
    </cofactor>
</comment>
<dbReference type="Pfam" id="PF00384">
    <property type="entry name" value="Molybdopterin"/>
    <property type="match status" value="1"/>
</dbReference>
<dbReference type="RefSeq" id="WP_236500889.1">
    <property type="nucleotide sequence ID" value="NZ_CP091244.1"/>
</dbReference>
<dbReference type="EMBL" id="CP091244">
    <property type="protein sequence ID" value="UJS25593.1"/>
    <property type="molecule type" value="Genomic_DNA"/>
</dbReference>
<dbReference type="InterPro" id="IPR037920">
    <property type="entry name" value="YoaE_C"/>
</dbReference>
<keyword evidence="5" id="KW-0560">Oxidoreductase</keyword>
<protein>
    <submittedName>
        <fullName evidence="9">Molybdopterin oxidoreductase family protein</fullName>
    </submittedName>
</protein>
<dbReference type="InterPro" id="IPR006656">
    <property type="entry name" value="Mopterin_OxRdtase"/>
</dbReference>
<dbReference type="InterPro" id="IPR006655">
    <property type="entry name" value="Mopterin_OxRdtase_prok_CS"/>
</dbReference>
<name>A0ABY3T2G6_9GAMM</name>
<dbReference type="PROSITE" id="PS00932">
    <property type="entry name" value="MOLYBDOPTERIN_PROK_3"/>
    <property type="match status" value="1"/>
</dbReference>
<evidence type="ECO:0000313" key="9">
    <source>
        <dbReference type="EMBL" id="UJS25593.1"/>
    </source>
</evidence>
<keyword evidence="4" id="KW-0479">Metal-binding</keyword>
<dbReference type="CDD" id="cd02786">
    <property type="entry name" value="MopB_CT_3"/>
    <property type="match status" value="1"/>
</dbReference>
<feature type="domain" description="4Fe-4S Mo/W bis-MGD-type" evidence="8">
    <location>
        <begin position="2"/>
        <end position="60"/>
    </location>
</feature>
<dbReference type="CDD" id="cd02766">
    <property type="entry name" value="MopB_3"/>
    <property type="match status" value="1"/>
</dbReference>
<dbReference type="Pfam" id="PF04879">
    <property type="entry name" value="Molybdop_Fe4S4"/>
    <property type="match status" value="1"/>
</dbReference>
<dbReference type="Gene3D" id="3.40.228.10">
    <property type="entry name" value="Dimethylsulfoxide Reductase, domain 2"/>
    <property type="match status" value="1"/>
</dbReference>
<dbReference type="Gene3D" id="2.20.25.90">
    <property type="entry name" value="ADC-like domains"/>
    <property type="match status" value="1"/>
</dbReference>
<proteinExistence type="inferred from homology"/>
<dbReference type="InterPro" id="IPR006657">
    <property type="entry name" value="MoPterin_dinucl-bd_dom"/>
</dbReference>
<evidence type="ECO:0000313" key="10">
    <source>
        <dbReference type="Proteomes" id="UP001054801"/>
    </source>
</evidence>
<dbReference type="Gene3D" id="3.30.2070.10">
    <property type="entry name" value="Formate dehydrogenase/DMSO reductase"/>
    <property type="match status" value="1"/>
</dbReference>
<evidence type="ECO:0000256" key="5">
    <source>
        <dbReference type="ARBA" id="ARBA00023002"/>
    </source>
</evidence>
<dbReference type="InterPro" id="IPR006963">
    <property type="entry name" value="Mopterin_OxRdtase_4Fe-4S_dom"/>
</dbReference>
<dbReference type="PANTHER" id="PTHR43742">
    <property type="entry name" value="TRIMETHYLAMINE-N-OXIDE REDUCTASE"/>
    <property type="match status" value="1"/>
</dbReference>
<dbReference type="Gene3D" id="2.40.40.20">
    <property type="match status" value="1"/>
</dbReference>
<evidence type="ECO:0000256" key="7">
    <source>
        <dbReference type="ARBA" id="ARBA00023014"/>
    </source>
</evidence>
<dbReference type="PROSITE" id="PS00490">
    <property type="entry name" value="MOLYBDOPTERIN_PROK_2"/>
    <property type="match status" value="1"/>
</dbReference>
<evidence type="ECO:0000256" key="1">
    <source>
        <dbReference type="ARBA" id="ARBA00001942"/>
    </source>
</evidence>
<dbReference type="InterPro" id="IPR050612">
    <property type="entry name" value="Prok_Mopterin_Oxidored"/>
</dbReference>
<dbReference type="SMART" id="SM00926">
    <property type="entry name" value="Molybdop_Fe4S4"/>
    <property type="match status" value="1"/>
</dbReference>
<evidence type="ECO:0000256" key="3">
    <source>
        <dbReference type="ARBA" id="ARBA00022505"/>
    </source>
</evidence>
<dbReference type="PANTHER" id="PTHR43742:SF6">
    <property type="entry name" value="OXIDOREDUCTASE YYAE-RELATED"/>
    <property type="match status" value="1"/>
</dbReference>
<dbReference type="Pfam" id="PF01568">
    <property type="entry name" value="Molydop_binding"/>
    <property type="match status" value="1"/>
</dbReference>
<evidence type="ECO:0000259" key="8">
    <source>
        <dbReference type="PROSITE" id="PS51669"/>
    </source>
</evidence>
<keyword evidence="3" id="KW-0500">Molybdenum</keyword>
<evidence type="ECO:0000256" key="4">
    <source>
        <dbReference type="ARBA" id="ARBA00022723"/>
    </source>
</evidence>
<evidence type="ECO:0000256" key="6">
    <source>
        <dbReference type="ARBA" id="ARBA00023004"/>
    </source>
</evidence>
<accession>A0ABY3T2G6</accession>
<dbReference type="PROSITE" id="PS51669">
    <property type="entry name" value="4FE4S_MOW_BIS_MGD"/>
    <property type="match status" value="1"/>
</dbReference>
<dbReference type="SUPFAM" id="SSF50692">
    <property type="entry name" value="ADC-like"/>
    <property type="match status" value="1"/>
</dbReference>
<dbReference type="Gene3D" id="3.40.50.740">
    <property type="match status" value="1"/>
</dbReference>
<organism evidence="9 10">
    <name type="scientific">Thiothrix winogradskyi</name>
    <dbReference type="NCBI Taxonomy" id="96472"/>
    <lineage>
        <taxon>Bacteria</taxon>
        <taxon>Pseudomonadati</taxon>
        <taxon>Pseudomonadota</taxon>
        <taxon>Gammaproteobacteria</taxon>
        <taxon>Thiotrichales</taxon>
        <taxon>Thiotrichaceae</taxon>
        <taxon>Thiothrix</taxon>
    </lineage>
</organism>
<keyword evidence="7" id="KW-0411">Iron-sulfur</keyword>
<gene>
    <name evidence="9" type="ORF">L2Y54_06000</name>
</gene>
<comment type="similarity">
    <text evidence="2">Belongs to the prokaryotic molybdopterin-containing oxidoreductase family.</text>
</comment>